<dbReference type="Proteomes" id="UP000002640">
    <property type="component" value="Unassembled WGS sequence"/>
</dbReference>
<dbReference type="RefSeq" id="XP_009519346.1">
    <property type="nucleotide sequence ID" value="XM_009521051.1"/>
</dbReference>
<feature type="non-terminal residue" evidence="1">
    <location>
        <position position="1"/>
    </location>
</feature>
<dbReference type="GeneID" id="20650655"/>
<evidence type="ECO:0000313" key="2">
    <source>
        <dbReference type="Proteomes" id="UP000002640"/>
    </source>
</evidence>
<feature type="non-terminal residue" evidence="1">
    <location>
        <position position="84"/>
    </location>
</feature>
<name>G4Z157_PHYSP</name>
<dbReference type="InParanoid" id="G4Z157"/>
<protein>
    <recommendedName>
        <fullName evidence="3">Peptidase A2 domain-containing protein</fullName>
    </recommendedName>
</protein>
<evidence type="ECO:0008006" key="3">
    <source>
        <dbReference type="Google" id="ProtNLM"/>
    </source>
</evidence>
<evidence type="ECO:0000313" key="1">
    <source>
        <dbReference type="EMBL" id="EGZ24058.1"/>
    </source>
</evidence>
<organism evidence="1 2">
    <name type="scientific">Phytophthora sojae (strain P6497)</name>
    <name type="common">Soybean stem and root rot agent</name>
    <name type="synonym">Phytophthora megasperma f. sp. glycines</name>
    <dbReference type="NCBI Taxonomy" id="1094619"/>
    <lineage>
        <taxon>Eukaryota</taxon>
        <taxon>Sar</taxon>
        <taxon>Stramenopiles</taxon>
        <taxon>Oomycota</taxon>
        <taxon>Peronosporomycetes</taxon>
        <taxon>Peronosporales</taxon>
        <taxon>Peronosporaceae</taxon>
        <taxon>Phytophthora</taxon>
    </lineage>
</organism>
<dbReference type="EMBL" id="JH159152">
    <property type="protein sequence ID" value="EGZ24058.1"/>
    <property type="molecule type" value="Genomic_DNA"/>
</dbReference>
<keyword evidence="2" id="KW-1185">Reference proteome</keyword>
<reference evidence="1 2" key="1">
    <citation type="journal article" date="2006" name="Science">
        <title>Phytophthora genome sequences uncover evolutionary origins and mechanisms of pathogenesis.</title>
        <authorList>
            <person name="Tyler B.M."/>
            <person name="Tripathy S."/>
            <person name="Zhang X."/>
            <person name="Dehal P."/>
            <person name="Jiang R.H."/>
            <person name="Aerts A."/>
            <person name="Arredondo F.D."/>
            <person name="Baxter L."/>
            <person name="Bensasson D."/>
            <person name="Beynon J.L."/>
            <person name="Chapman J."/>
            <person name="Damasceno C.M."/>
            <person name="Dorrance A.E."/>
            <person name="Dou D."/>
            <person name="Dickerman A.W."/>
            <person name="Dubchak I.L."/>
            <person name="Garbelotto M."/>
            <person name="Gijzen M."/>
            <person name="Gordon S.G."/>
            <person name="Govers F."/>
            <person name="Grunwald N.J."/>
            <person name="Huang W."/>
            <person name="Ivors K.L."/>
            <person name="Jones R.W."/>
            <person name="Kamoun S."/>
            <person name="Krampis K."/>
            <person name="Lamour K.H."/>
            <person name="Lee M.K."/>
            <person name="McDonald W.H."/>
            <person name="Medina M."/>
            <person name="Meijer H.J."/>
            <person name="Nordberg E.K."/>
            <person name="Maclean D.J."/>
            <person name="Ospina-Giraldo M.D."/>
            <person name="Morris P.F."/>
            <person name="Phuntumart V."/>
            <person name="Putnam N.H."/>
            <person name="Rash S."/>
            <person name="Rose J.K."/>
            <person name="Sakihama Y."/>
            <person name="Salamov A.A."/>
            <person name="Savidor A."/>
            <person name="Scheuring C.F."/>
            <person name="Smith B.M."/>
            <person name="Sobral B.W."/>
            <person name="Terry A."/>
            <person name="Torto-Alalibo T.A."/>
            <person name="Win J."/>
            <person name="Xu Z."/>
            <person name="Zhang H."/>
            <person name="Grigoriev I.V."/>
            <person name="Rokhsar D.S."/>
            <person name="Boore J.L."/>
        </authorList>
    </citation>
    <scope>NUCLEOTIDE SEQUENCE [LARGE SCALE GENOMIC DNA]</scope>
    <source>
        <strain evidence="1 2">P6497</strain>
    </source>
</reference>
<accession>G4Z157</accession>
<gene>
    <name evidence="1" type="ORF">PHYSODRAFT_379080</name>
</gene>
<dbReference type="AlphaFoldDB" id="G4Z157"/>
<sequence length="84" mass="9236">CFKCGGLTYGIFQSPDVANAQEAKTIYEQRTGRKEVRERSPIPAQVNGLVNTTVTLDSGAGVTLIRPEILEKLRKTDSELANRD</sequence>
<proteinExistence type="predicted"/>
<dbReference type="KEGG" id="psoj:PHYSODRAFT_379080"/>